<dbReference type="Gene3D" id="2.60.40.10">
    <property type="entry name" value="Immunoglobulins"/>
    <property type="match status" value="13"/>
</dbReference>
<dbReference type="InterPro" id="IPR013783">
    <property type="entry name" value="Ig-like_fold"/>
</dbReference>
<feature type="domain" description="IPT/TIG" evidence="2">
    <location>
        <begin position="682"/>
        <end position="761"/>
    </location>
</feature>
<evidence type="ECO:0000313" key="4">
    <source>
        <dbReference type="Proteomes" id="UP001611548"/>
    </source>
</evidence>
<keyword evidence="4" id="KW-1185">Reference proteome</keyword>
<feature type="domain" description="IPT/TIG" evidence="2">
    <location>
        <begin position="190"/>
        <end position="271"/>
    </location>
</feature>
<dbReference type="SMART" id="SM00429">
    <property type="entry name" value="IPT"/>
    <property type="match status" value="13"/>
</dbReference>
<dbReference type="CDD" id="cd00603">
    <property type="entry name" value="IPT_PCSR"/>
    <property type="match status" value="2"/>
</dbReference>
<feature type="domain" description="IPT/TIG" evidence="2">
    <location>
        <begin position="108"/>
        <end position="188"/>
    </location>
</feature>
<accession>A0ABW7UPK3</accession>
<dbReference type="Pfam" id="PF01833">
    <property type="entry name" value="TIG"/>
    <property type="match status" value="13"/>
</dbReference>
<feature type="domain" description="IPT/TIG" evidence="2">
    <location>
        <begin position="763"/>
        <end position="843"/>
    </location>
</feature>
<name>A0ABW7UPK3_9ACTN</name>
<feature type="domain" description="IPT/TIG" evidence="2">
    <location>
        <begin position="354"/>
        <end position="434"/>
    </location>
</feature>
<dbReference type="InterPro" id="IPR002909">
    <property type="entry name" value="IPT_dom"/>
</dbReference>
<reference evidence="3 4" key="1">
    <citation type="submission" date="2024-10" db="EMBL/GenBank/DDBJ databases">
        <title>The Natural Products Discovery Center: Release of the First 8490 Sequenced Strains for Exploring Actinobacteria Biosynthetic Diversity.</title>
        <authorList>
            <person name="Kalkreuter E."/>
            <person name="Kautsar S.A."/>
            <person name="Yang D."/>
            <person name="Bader C.D."/>
            <person name="Teijaro C.N."/>
            <person name="Fluegel L."/>
            <person name="Davis C.M."/>
            <person name="Simpson J.R."/>
            <person name="Lauterbach L."/>
            <person name="Steele A.D."/>
            <person name="Gui C."/>
            <person name="Meng S."/>
            <person name="Li G."/>
            <person name="Viehrig K."/>
            <person name="Ye F."/>
            <person name="Su P."/>
            <person name="Kiefer A.F."/>
            <person name="Nichols A."/>
            <person name="Cepeda A.J."/>
            <person name="Yan W."/>
            <person name="Fan B."/>
            <person name="Jiang Y."/>
            <person name="Adhikari A."/>
            <person name="Zheng C.-J."/>
            <person name="Schuster L."/>
            <person name="Cowan T.M."/>
            <person name="Smanski M.J."/>
            <person name="Chevrette M.G."/>
            <person name="De Carvalho L.P.S."/>
            <person name="Shen B."/>
        </authorList>
    </citation>
    <scope>NUCLEOTIDE SEQUENCE [LARGE SCALE GENOMIC DNA]</scope>
    <source>
        <strain evidence="3 4">NPDC020327</strain>
    </source>
</reference>
<proteinExistence type="predicted"/>
<sequence length="1098" mass="104306">MNERETSPAAAAGPAAPITILAAPVVTSVSPNSGGSGGGTIVTITGSGFTGATQVRFGATMAPSFTVISDTQITATTPPGTGTVQVTVTTTGGTSSQFVTFTYVNVPVPTLTSISPNTGPAGGGTTVILTGTNLNGATAVKFGATNATSFTVNSSTQITAVSPAGSGTVPVTVQTPGGTSNGINFTYVSAPVITSISPTSGPLAGGNTVTITGTGFTSATAVSFGGTPATSFTVNSATQITATAPAHAAGSVNLTVTGPGGTSNAVVYTYVGAPVLTSLVPNSGPAVGGNVITINGSGFTGATQVLFGGTPAAFTIISPTQIQATAPAGSGTVNVTVVGPGGTSNALPYTYINAPVITSLSPSSGPTSGGNTVTITGTGFTSATAVSFGGTPATFIVNSATQITATAPAHAAGAVNVTVTGPGGTSNAVPYTYVGAPTITSVVPNTGPLAGGNTVTITGTGFTGATAVTFGPNPATSFTIVSPTQITATAPAGTGTVNVTVTGPGGTSNAVPYTYVGAPTITSVVPNTGPLTGGNTVTITGTGFTGATAVTFGPNPATSFTVVSPTQITAVVPAGTGTVNVTVTTPGGTSNAVPYTYVAAPTITSISPASGPTSGGNIVTITGTGFTGATAVNFGPNPATSFTIDSPTQITATAPAGTGTVNVTVTGPGGTSNAVPYTYVAAPTITSVVPNTGPLAGGNTVTITGTGFTGATAVNFGPNPATFTIDSPTQITATAPAGTGSVNVTVTGPGGTSNAVPYTYVAAPTITSVVPNTGPLAGGNTVTITGTGFGGATAVNFGPNPATSFTVVSATQITAVVPAGTGTVNVTVTGPGGTSNAVSYTYVGAPTITSLSPDAGPLTGGNTVTITGTNFTPGATVQFGANPATSVTFVSSTQLDVVVPATGVPGSVPVSVTTAGGTSAPGVFYFYVAGPVVSSISPDEGPIAGGTVVTITGTGFSGATAVTFDGIPAVSFTVDSATQITAVTPGHTAGAASVIVTGPGGTSPAGVSFLYVDPPTLTSVVPPAGPLGGATVTLTGTGLTLTSQVLFGASPAAFTVLSDTQVTATDPGGAAGPVAITAVTPGGTSNAVTYTRVAPPSI</sequence>
<dbReference type="Proteomes" id="UP001611548">
    <property type="component" value="Unassembled WGS sequence"/>
</dbReference>
<keyword evidence="1" id="KW-0732">Signal</keyword>
<dbReference type="InterPro" id="IPR052387">
    <property type="entry name" value="Fibrocystin"/>
</dbReference>
<feature type="domain" description="IPT/TIG" evidence="2">
    <location>
        <begin position="600"/>
        <end position="680"/>
    </location>
</feature>
<evidence type="ECO:0000259" key="2">
    <source>
        <dbReference type="SMART" id="SM00429"/>
    </source>
</evidence>
<dbReference type="PROSITE" id="PS50194">
    <property type="entry name" value="FILAMIN_REPEAT"/>
    <property type="match status" value="4"/>
</dbReference>
<feature type="domain" description="IPT/TIG" evidence="2">
    <location>
        <begin position="436"/>
        <end position="516"/>
    </location>
</feature>
<dbReference type="PANTHER" id="PTHR46769">
    <property type="entry name" value="POLYCYSTIC KIDNEY AND HEPATIC DISEASE 1 (AUTOSOMAL RECESSIVE)-LIKE 1"/>
    <property type="match status" value="1"/>
</dbReference>
<evidence type="ECO:0000313" key="3">
    <source>
        <dbReference type="EMBL" id="MFI1963269.1"/>
    </source>
</evidence>
<dbReference type="CDD" id="cd00102">
    <property type="entry name" value="IPT"/>
    <property type="match status" value="9"/>
</dbReference>
<gene>
    <name evidence="3" type="ORF">ACH429_03875</name>
</gene>
<dbReference type="RefSeq" id="WP_079101626.1">
    <property type="nucleotide sequence ID" value="NZ_JBIRWE010000001.1"/>
</dbReference>
<feature type="domain" description="IPT/TIG" evidence="2">
    <location>
        <begin position="518"/>
        <end position="598"/>
    </location>
</feature>
<feature type="domain" description="IPT/TIG" evidence="2">
    <location>
        <begin position="845"/>
        <end position="928"/>
    </location>
</feature>
<dbReference type="SUPFAM" id="SSF81296">
    <property type="entry name" value="E set domains"/>
    <property type="match status" value="13"/>
</dbReference>
<dbReference type="EMBL" id="JBIRWE010000001">
    <property type="protein sequence ID" value="MFI1963269.1"/>
    <property type="molecule type" value="Genomic_DNA"/>
</dbReference>
<evidence type="ECO:0000256" key="1">
    <source>
        <dbReference type="ARBA" id="ARBA00022729"/>
    </source>
</evidence>
<comment type="caution">
    <text evidence="3">The sequence shown here is derived from an EMBL/GenBank/DDBJ whole genome shotgun (WGS) entry which is preliminary data.</text>
</comment>
<feature type="domain" description="IPT/TIG" evidence="2">
    <location>
        <begin position="1014"/>
        <end position="1093"/>
    </location>
</feature>
<organism evidence="3 4">
    <name type="scientific">Streptomyces pathocidini</name>
    <dbReference type="NCBI Taxonomy" id="1650571"/>
    <lineage>
        <taxon>Bacteria</taxon>
        <taxon>Bacillati</taxon>
        <taxon>Actinomycetota</taxon>
        <taxon>Actinomycetes</taxon>
        <taxon>Kitasatosporales</taxon>
        <taxon>Streptomycetaceae</taxon>
        <taxon>Streptomyces</taxon>
    </lineage>
</organism>
<protein>
    <submittedName>
        <fullName evidence="3">Beta strand repeat-containing protein</fullName>
    </submittedName>
</protein>
<feature type="domain" description="IPT/TIG" evidence="2">
    <location>
        <begin position="23"/>
        <end position="104"/>
    </location>
</feature>
<dbReference type="InterPro" id="IPR014756">
    <property type="entry name" value="Ig_E-set"/>
</dbReference>
<dbReference type="InterPro" id="IPR017868">
    <property type="entry name" value="Filamin/ABP280_repeat-like"/>
</dbReference>
<feature type="domain" description="IPT/TIG" evidence="2">
    <location>
        <begin position="930"/>
        <end position="1012"/>
    </location>
</feature>
<dbReference type="PANTHER" id="PTHR46769:SF2">
    <property type="entry name" value="FIBROCYSTIN-L ISOFORM 2 PRECURSOR-RELATED"/>
    <property type="match status" value="1"/>
</dbReference>
<feature type="domain" description="IPT/TIG" evidence="2">
    <location>
        <begin position="273"/>
        <end position="352"/>
    </location>
</feature>